<feature type="transmembrane region" description="Helical" evidence="8">
    <location>
        <begin position="341"/>
        <end position="359"/>
    </location>
</feature>
<evidence type="ECO:0000256" key="4">
    <source>
        <dbReference type="ARBA" id="ARBA00022989"/>
    </source>
</evidence>
<dbReference type="EMBL" id="CP089983">
    <property type="protein sequence ID" value="WXB08908.1"/>
    <property type="molecule type" value="Genomic_DNA"/>
</dbReference>
<organism evidence="10 11">
    <name type="scientific">Pendulispora rubella</name>
    <dbReference type="NCBI Taxonomy" id="2741070"/>
    <lineage>
        <taxon>Bacteria</taxon>
        <taxon>Pseudomonadati</taxon>
        <taxon>Myxococcota</taxon>
        <taxon>Myxococcia</taxon>
        <taxon>Myxococcales</taxon>
        <taxon>Sorangiineae</taxon>
        <taxon>Pendulisporaceae</taxon>
        <taxon>Pendulispora</taxon>
    </lineage>
</organism>
<feature type="transmembrane region" description="Helical" evidence="8">
    <location>
        <begin position="6"/>
        <end position="25"/>
    </location>
</feature>
<feature type="transmembrane region" description="Helical" evidence="8">
    <location>
        <begin position="69"/>
        <end position="87"/>
    </location>
</feature>
<name>A0ABZ2LG89_9BACT</name>
<sequence>MPTALIAALGGLIPILVPSFVAYLVPKGRGSKLRLPLALITALIVIFVMRMWWTNPAAEEEAVAESTSLLAWIVGLPLFGSVAVLFFPRNSPRVLQWATLGFMFAALAVSLPLLRVDMGRTFHFNQDIVWLAKFGIHWHVAVDGISLWLIILTNFTVPIAAYASFGSIHARMKEWCFSLLLLQAGMLGSFVALDLFLFYVFWELMLVPMYVMIGVWGGTNRIKAAIKFFLYTMFGSVLMLAAILYLAYTYAKLNGGTPSFDYFELQRVLLPRHIQLWLFGAFTLSFVIKVPMFPVHTWLPDAHTEAPTGGSVILAAVMLKLGTYGYLRFCIGLFPEASTELAANLAGVAVLGGIIYGALCAYKQDDVKRLVAYSSVAHLGYVMLGLFAATPASVEGAVLQMINHGISTGALFLLVGVIYDRRHTRQVDEFGGLTKVMPIYAVLFIIATMASVGLPGTNGFVGEFMVITGTFVSTRLGHFNGIQAVGAAIGVILGALYMLNVVQKMFFGPITKPENKKLHDVNNREIIALAPLVIAIFAIGLFPNIFLSRMRGATDRVLGDLQARVEQSPAPRFYQGPIRLLARRPEAPQTAEAAAAEASPSPSPPPSGLAQ</sequence>
<feature type="transmembrane region" description="Helical" evidence="8">
    <location>
        <begin position="276"/>
        <end position="299"/>
    </location>
</feature>
<feature type="transmembrane region" description="Helical" evidence="8">
    <location>
        <begin position="136"/>
        <end position="163"/>
    </location>
</feature>
<dbReference type="InterPro" id="IPR010227">
    <property type="entry name" value="NADH_Q_OxRdtase_chainM/4"/>
</dbReference>
<feature type="domain" description="NADH:quinone oxidoreductase/Mrp antiporter transmembrane" evidence="9">
    <location>
        <begin position="192"/>
        <end position="471"/>
    </location>
</feature>
<dbReference type="InterPro" id="IPR003918">
    <property type="entry name" value="NADH_UbQ_OxRdtase"/>
</dbReference>
<dbReference type="InterPro" id="IPR001750">
    <property type="entry name" value="ND/Mrp_TM"/>
</dbReference>
<feature type="compositionally biased region" description="Pro residues" evidence="7">
    <location>
        <begin position="601"/>
        <end position="611"/>
    </location>
</feature>
<evidence type="ECO:0000256" key="3">
    <source>
        <dbReference type="ARBA" id="ARBA00022692"/>
    </source>
</evidence>
<feature type="transmembrane region" description="Helical" evidence="8">
    <location>
        <begin position="371"/>
        <end position="389"/>
    </location>
</feature>
<dbReference type="PANTHER" id="PTHR43507:SF1">
    <property type="entry name" value="NADH-UBIQUINONE OXIDOREDUCTASE CHAIN 4"/>
    <property type="match status" value="1"/>
</dbReference>
<keyword evidence="11" id="KW-1185">Reference proteome</keyword>
<feature type="transmembrane region" description="Helical" evidence="8">
    <location>
        <begin position="37"/>
        <end position="53"/>
    </location>
</feature>
<proteinExistence type="inferred from homology"/>
<evidence type="ECO:0000313" key="11">
    <source>
        <dbReference type="Proteomes" id="UP001374803"/>
    </source>
</evidence>
<comment type="similarity">
    <text evidence="2">Belongs to the complex I subunit 4 family.</text>
</comment>
<feature type="transmembrane region" description="Helical" evidence="8">
    <location>
        <begin position="228"/>
        <end position="248"/>
    </location>
</feature>
<dbReference type="RefSeq" id="WP_394838582.1">
    <property type="nucleotide sequence ID" value="NZ_CP089929.1"/>
</dbReference>
<feature type="transmembrane region" description="Helical" evidence="8">
    <location>
        <begin position="311"/>
        <end position="335"/>
    </location>
</feature>
<dbReference type="Pfam" id="PF00361">
    <property type="entry name" value="Proton_antipo_M"/>
    <property type="match status" value="1"/>
</dbReference>
<feature type="compositionally biased region" description="Low complexity" evidence="7">
    <location>
        <begin position="587"/>
        <end position="600"/>
    </location>
</feature>
<evidence type="ECO:0000256" key="1">
    <source>
        <dbReference type="ARBA" id="ARBA00004127"/>
    </source>
</evidence>
<evidence type="ECO:0000256" key="5">
    <source>
        <dbReference type="ARBA" id="ARBA00023136"/>
    </source>
</evidence>
<feature type="transmembrane region" description="Helical" evidence="8">
    <location>
        <begin position="481"/>
        <end position="502"/>
    </location>
</feature>
<keyword evidence="3 6" id="KW-0812">Transmembrane</keyword>
<gene>
    <name evidence="10" type="ORF">LVJ94_16930</name>
</gene>
<feature type="transmembrane region" description="Helical" evidence="8">
    <location>
        <begin position="94"/>
        <end position="116"/>
    </location>
</feature>
<accession>A0ABZ2LG89</accession>
<evidence type="ECO:0000313" key="10">
    <source>
        <dbReference type="EMBL" id="WXB08908.1"/>
    </source>
</evidence>
<dbReference type="PRINTS" id="PR01437">
    <property type="entry name" value="NUOXDRDTASE4"/>
</dbReference>
<feature type="region of interest" description="Disordered" evidence="7">
    <location>
        <begin position="586"/>
        <end position="611"/>
    </location>
</feature>
<evidence type="ECO:0000256" key="6">
    <source>
        <dbReference type="RuleBase" id="RU000320"/>
    </source>
</evidence>
<dbReference type="Proteomes" id="UP001374803">
    <property type="component" value="Chromosome"/>
</dbReference>
<keyword evidence="5 8" id="KW-0472">Membrane</keyword>
<feature type="transmembrane region" description="Helical" evidence="8">
    <location>
        <begin position="401"/>
        <end position="419"/>
    </location>
</feature>
<evidence type="ECO:0000256" key="2">
    <source>
        <dbReference type="ARBA" id="ARBA00009025"/>
    </source>
</evidence>
<keyword evidence="4 8" id="KW-1133">Transmembrane helix</keyword>
<protein>
    <submittedName>
        <fullName evidence="10">NADH-quinone oxidoreductase subunit M</fullName>
    </submittedName>
</protein>
<feature type="transmembrane region" description="Helical" evidence="8">
    <location>
        <begin position="175"/>
        <end position="193"/>
    </location>
</feature>
<feature type="transmembrane region" description="Helical" evidence="8">
    <location>
        <begin position="526"/>
        <end position="547"/>
    </location>
</feature>
<evidence type="ECO:0000259" key="9">
    <source>
        <dbReference type="Pfam" id="PF00361"/>
    </source>
</evidence>
<comment type="subcellular location">
    <subcellularLocation>
        <location evidence="1">Endomembrane system</location>
        <topology evidence="1">Multi-pass membrane protein</topology>
    </subcellularLocation>
    <subcellularLocation>
        <location evidence="6">Membrane</location>
        <topology evidence="6">Multi-pass membrane protein</topology>
    </subcellularLocation>
</comment>
<evidence type="ECO:0000256" key="8">
    <source>
        <dbReference type="SAM" id="Phobius"/>
    </source>
</evidence>
<reference evidence="10" key="1">
    <citation type="submission" date="2021-12" db="EMBL/GenBank/DDBJ databases">
        <title>Discovery of the Pendulisporaceae a myxobacterial family with distinct sporulation behavior and unique specialized metabolism.</title>
        <authorList>
            <person name="Garcia R."/>
            <person name="Popoff A."/>
            <person name="Bader C.D."/>
            <person name="Loehr J."/>
            <person name="Walesch S."/>
            <person name="Walt C."/>
            <person name="Boldt J."/>
            <person name="Bunk B."/>
            <person name="Haeckl F.J.F.P.J."/>
            <person name="Gunesch A.P."/>
            <person name="Birkelbach J."/>
            <person name="Nuebel U."/>
            <person name="Pietschmann T."/>
            <person name="Bach T."/>
            <person name="Mueller R."/>
        </authorList>
    </citation>
    <scope>NUCLEOTIDE SEQUENCE</scope>
    <source>
        <strain evidence="10">MSr11367</strain>
    </source>
</reference>
<feature type="transmembrane region" description="Helical" evidence="8">
    <location>
        <begin position="439"/>
        <end position="461"/>
    </location>
</feature>
<evidence type="ECO:0000256" key="7">
    <source>
        <dbReference type="SAM" id="MobiDB-lite"/>
    </source>
</evidence>
<dbReference type="PANTHER" id="PTHR43507">
    <property type="entry name" value="NADH-UBIQUINONE OXIDOREDUCTASE CHAIN 4"/>
    <property type="match status" value="1"/>
</dbReference>
<feature type="transmembrane region" description="Helical" evidence="8">
    <location>
        <begin position="199"/>
        <end position="216"/>
    </location>
</feature>
<dbReference type="NCBIfam" id="TIGR01972">
    <property type="entry name" value="NDH_I_M"/>
    <property type="match status" value="1"/>
</dbReference>